<evidence type="ECO:0000259" key="3">
    <source>
        <dbReference type="Pfam" id="PF01103"/>
    </source>
</evidence>
<comment type="subcellular location">
    <subcellularLocation>
        <location evidence="1">Membrane</location>
    </subcellularLocation>
</comment>
<accession>A0ABZ2L7X9</accession>
<dbReference type="Gene3D" id="2.40.160.50">
    <property type="entry name" value="membrane protein fhac: a member of the omp85/tpsb transporter family"/>
    <property type="match status" value="1"/>
</dbReference>
<dbReference type="EMBL" id="CP089983">
    <property type="protein sequence ID" value="WXB06043.1"/>
    <property type="molecule type" value="Genomic_DNA"/>
</dbReference>
<gene>
    <name evidence="4" type="ORF">LVJ94_02030</name>
</gene>
<evidence type="ECO:0000313" key="5">
    <source>
        <dbReference type="Proteomes" id="UP001374803"/>
    </source>
</evidence>
<keyword evidence="5" id="KW-1185">Reference proteome</keyword>
<dbReference type="RefSeq" id="WP_394835693.1">
    <property type="nucleotide sequence ID" value="NZ_CP089929.1"/>
</dbReference>
<organism evidence="4 5">
    <name type="scientific">Pendulispora rubella</name>
    <dbReference type="NCBI Taxonomy" id="2741070"/>
    <lineage>
        <taxon>Bacteria</taxon>
        <taxon>Pseudomonadati</taxon>
        <taxon>Myxococcota</taxon>
        <taxon>Myxococcia</taxon>
        <taxon>Myxococcales</taxon>
        <taxon>Sorangiineae</taxon>
        <taxon>Pendulisporaceae</taxon>
        <taxon>Pendulispora</taxon>
    </lineage>
</organism>
<feature type="domain" description="Bacterial surface antigen (D15)" evidence="3">
    <location>
        <begin position="85"/>
        <end position="353"/>
    </location>
</feature>
<dbReference type="InterPro" id="IPR000184">
    <property type="entry name" value="Bac_surfAg_D15"/>
</dbReference>
<dbReference type="Proteomes" id="UP001374803">
    <property type="component" value="Chromosome"/>
</dbReference>
<name>A0ABZ2L7X9_9BACT</name>
<keyword evidence="2" id="KW-0472">Membrane</keyword>
<proteinExistence type="predicted"/>
<dbReference type="Pfam" id="PF01103">
    <property type="entry name" value="Omp85"/>
    <property type="match status" value="1"/>
</dbReference>
<evidence type="ECO:0000313" key="4">
    <source>
        <dbReference type="EMBL" id="WXB06043.1"/>
    </source>
</evidence>
<protein>
    <submittedName>
        <fullName evidence="4">Outer membrane protein assembly factor</fullName>
    </submittedName>
</protein>
<sequence length="353" mass="38547">MAAVFLASSAARAEDAPAPEGKLSVVPFVVPAYTPETSVLLGGAAVGVYRYPPEAGRRESQIMLTAAVSVKGQVAVQLVPDVYLWNDRVQLGAQLGASRFPNVFYGVGSRTNEADDEDFTPVTFEFGISPKLRLLKGMYLGPDVRFSYTNITETEAGGMLERGIIPGSTGGRSFRIGLAGFYDTRDSTIYPLDGHIVRVFARMGLESLGSEFEYNVLSIDARKYISLPWADRHVLALQVLAEIRDGAPPFYDLGLMGGDSIMRGYFRGRYRERNYLAAQIEYRLPLFWRFGAVGFASLGQVTNTLSDAGDSPVRFAGGGGLRFAPLADVPVNLRLDIAYGDELRFYINVGESF</sequence>
<reference evidence="4" key="1">
    <citation type="submission" date="2021-12" db="EMBL/GenBank/DDBJ databases">
        <title>Discovery of the Pendulisporaceae a myxobacterial family with distinct sporulation behavior and unique specialized metabolism.</title>
        <authorList>
            <person name="Garcia R."/>
            <person name="Popoff A."/>
            <person name="Bader C.D."/>
            <person name="Loehr J."/>
            <person name="Walesch S."/>
            <person name="Walt C."/>
            <person name="Boldt J."/>
            <person name="Bunk B."/>
            <person name="Haeckl F.J.F.P.J."/>
            <person name="Gunesch A.P."/>
            <person name="Birkelbach J."/>
            <person name="Nuebel U."/>
            <person name="Pietschmann T."/>
            <person name="Bach T."/>
            <person name="Mueller R."/>
        </authorList>
    </citation>
    <scope>NUCLEOTIDE SEQUENCE</scope>
    <source>
        <strain evidence="4">MSr11367</strain>
    </source>
</reference>
<evidence type="ECO:0000256" key="1">
    <source>
        <dbReference type="ARBA" id="ARBA00004370"/>
    </source>
</evidence>
<evidence type="ECO:0000256" key="2">
    <source>
        <dbReference type="ARBA" id="ARBA00023136"/>
    </source>
</evidence>